<comment type="caution">
    <text evidence="1">The sequence shown here is derived from an EMBL/GenBank/DDBJ whole genome shotgun (WGS) entry which is preliminary data.</text>
</comment>
<keyword evidence="2" id="KW-1185">Reference proteome</keyword>
<dbReference type="Proteomes" id="UP001527052">
    <property type="component" value="Unassembled WGS sequence"/>
</dbReference>
<dbReference type="EMBL" id="JAMDLZ010000035">
    <property type="protein sequence ID" value="MCY9548892.1"/>
    <property type="molecule type" value="Genomic_DNA"/>
</dbReference>
<gene>
    <name evidence="1" type="ORF">M5W82_18415</name>
</gene>
<accession>A0ABT4ET95</accession>
<evidence type="ECO:0000313" key="2">
    <source>
        <dbReference type="Proteomes" id="UP001527052"/>
    </source>
</evidence>
<dbReference type="RefSeq" id="WP_268638913.1">
    <property type="nucleotide sequence ID" value="NZ_JAMDLZ010000035.1"/>
</dbReference>
<proteinExistence type="predicted"/>
<name>A0ABT4ET95_9BACI</name>
<sequence length="261" mass="29292">MLELTSAVWGNLTGPYGSGENVPALLQRLKQAYDKETVDALFENYFFHQNTIYTVTYAAVPYLMQIACSTNYPEVQHHLFIICGIIEASRGDSGFPTDLKILDEHIGADIYNSYIEAIRKMALLGKNVRTYATTLDDNVEKRYVLAADAAYRGAYRLSDMLMMFVTGEEYIAICPHCKEDVYLWEGATQAFVQDPVLDKEQEAHKVVPASKFSDMEQMVLAEQAAVIGEHELVHDLPYLAGEVNCPSCSVNIQIWSALLEQ</sequence>
<protein>
    <submittedName>
        <fullName evidence="1">Uncharacterized protein</fullName>
    </submittedName>
</protein>
<evidence type="ECO:0000313" key="1">
    <source>
        <dbReference type="EMBL" id="MCY9548892.1"/>
    </source>
</evidence>
<reference evidence="1 2" key="1">
    <citation type="submission" date="2022-05" db="EMBL/GenBank/DDBJ databases">
        <title>Genome Sequencing of Bee-Associated Microbes.</title>
        <authorList>
            <person name="Dunlap C."/>
        </authorList>
    </citation>
    <scope>NUCLEOTIDE SEQUENCE [LARGE SCALE GENOMIC DNA]</scope>
    <source>
        <strain evidence="1 2">NRRL BD-083</strain>
    </source>
</reference>
<organism evidence="1 2">
    <name type="scientific">Lysinibacillus xylanilyticus</name>
    <dbReference type="NCBI Taxonomy" id="582475"/>
    <lineage>
        <taxon>Bacteria</taxon>
        <taxon>Bacillati</taxon>
        <taxon>Bacillota</taxon>
        <taxon>Bacilli</taxon>
        <taxon>Bacillales</taxon>
        <taxon>Bacillaceae</taxon>
        <taxon>Lysinibacillus</taxon>
    </lineage>
</organism>